<organism evidence="9 10">
    <name type="scientific">Hyphobacterium vulgare</name>
    <dbReference type="NCBI Taxonomy" id="1736751"/>
    <lineage>
        <taxon>Bacteria</taxon>
        <taxon>Pseudomonadati</taxon>
        <taxon>Pseudomonadota</taxon>
        <taxon>Alphaproteobacteria</taxon>
        <taxon>Maricaulales</taxon>
        <taxon>Maricaulaceae</taxon>
        <taxon>Hyphobacterium</taxon>
    </lineage>
</organism>
<keyword evidence="7" id="KW-0479">Metal-binding</keyword>
<keyword evidence="3 7" id="KW-0812">Transmembrane</keyword>
<dbReference type="Proteomes" id="UP001595379">
    <property type="component" value="Unassembled WGS sequence"/>
</dbReference>
<evidence type="ECO:0000256" key="2">
    <source>
        <dbReference type="ARBA" id="ARBA00022448"/>
    </source>
</evidence>
<keyword evidence="7" id="KW-0288">FMN</keyword>
<sequence>MAAAQRSPVLRSFAKHCLKPLSLIALLVPGLWLIWLWVQVFTFNPTALGFDPVARTHHFLGDTALRVLIVSLMVTPFRDLTKWAPIIQIRRRIGLAAFFYALLHVTAYLAFDLRGSLPGLWEDVVERIYITLGMAAFVLLIPLAITSNNAMIKRMGALAWRRLHTLVYPIAVLAVFHYGFMVKGVQMGPWIHGAVIALLLGYRAWRGVSNPGSSFRTRLRQVRGA</sequence>
<evidence type="ECO:0000256" key="3">
    <source>
        <dbReference type="ARBA" id="ARBA00022692"/>
    </source>
</evidence>
<protein>
    <recommendedName>
        <fullName evidence="7">Protein-methionine-sulfoxide reductase heme-binding subunit MsrQ</fullName>
    </recommendedName>
    <alternativeName>
        <fullName evidence="7">Flavocytochrome MsrQ</fullName>
    </alternativeName>
</protein>
<feature type="transmembrane region" description="Helical" evidence="7">
    <location>
        <begin position="63"/>
        <end position="81"/>
    </location>
</feature>
<comment type="subunit">
    <text evidence="7">Heterodimer of a catalytic subunit (MsrP) and a heme-binding subunit (MsrQ).</text>
</comment>
<feature type="transmembrane region" description="Helical" evidence="7">
    <location>
        <begin position="21"/>
        <end position="43"/>
    </location>
</feature>
<evidence type="ECO:0000256" key="1">
    <source>
        <dbReference type="ARBA" id="ARBA00004141"/>
    </source>
</evidence>
<evidence type="ECO:0000259" key="8">
    <source>
        <dbReference type="Pfam" id="PF01794"/>
    </source>
</evidence>
<dbReference type="EMBL" id="JBHRSV010000031">
    <property type="protein sequence ID" value="MFC2927454.1"/>
    <property type="molecule type" value="Genomic_DNA"/>
</dbReference>
<keyword evidence="6 7" id="KW-0472">Membrane</keyword>
<keyword evidence="7" id="KW-0249">Electron transport</keyword>
<keyword evidence="4 7" id="KW-1133">Transmembrane helix</keyword>
<dbReference type="RefSeq" id="WP_343165295.1">
    <property type="nucleotide sequence ID" value="NZ_JBHRSV010000031.1"/>
</dbReference>
<comment type="caution">
    <text evidence="9">The sequence shown here is derived from an EMBL/GenBank/DDBJ whole genome shotgun (WGS) entry which is preliminary data.</text>
</comment>
<gene>
    <name evidence="7" type="primary">msrQ</name>
    <name evidence="9" type="ORF">ACFOOR_15205</name>
</gene>
<keyword evidence="10" id="KW-1185">Reference proteome</keyword>
<dbReference type="InterPro" id="IPR013130">
    <property type="entry name" value="Fe3_Rdtase_TM_dom"/>
</dbReference>
<reference evidence="10" key="1">
    <citation type="journal article" date="2019" name="Int. J. Syst. Evol. Microbiol.">
        <title>The Global Catalogue of Microorganisms (GCM) 10K type strain sequencing project: providing services to taxonomists for standard genome sequencing and annotation.</title>
        <authorList>
            <consortium name="The Broad Institute Genomics Platform"/>
            <consortium name="The Broad Institute Genome Sequencing Center for Infectious Disease"/>
            <person name="Wu L."/>
            <person name="Ma J."/>
        </authorList>
    </citation>
    <scope>NUCLEOTIDE SEQUENCE [LARGE SCALE GENOMIC DNA]</scope>
    <source>
        <strain evidence="10">KCTC 52487</strain>
    </source>
</reference>
<feature type="domain" description="Ferric oxidoreductase" evidence="8">
    <location>
        <begin position="63"/>
        <end position="175"/>
    </location>
</feature>
<dbReference type="Pfam" id="PF01794">
    <property type="entry name" value="Ferric_reduct"/>
    <property type="match status" value="1"/>
</dbReference>
<comment type="similarity">
    <text evidence="7">Belongs to the MsrQ family.</text>
</comment>
<keyword evidence="2 7" id="KW-0813">Transport</keyword>
<evidence type="ECO:0000256" key="6">
    <source>
        <dbReference type="ARBA" id="ARBA00023136"/>
    </source>
</evidence>
<feature type="transmembrane region" description="Helical" evidence="7">
    <location>
        <begin position="187"/>
        <end position="205"/>
    </location>
</feature>
<dbReference type="PANTHER" id="PTHR36964">
    <property type="entry name" value="PROTEIN-METHIONINE-SULFOXIDE REDUCTASE HEME-BINDING SUBUNIT MSRQ"/>
    <property type="match status" value="1"/>
</dbReference>
<name>A0ABV7A1F2_9PROT</name>
<comment type="function">
    <text evidence="7">Part of the MsrPQ system that repairs oxidized periplasmic proteins containing methionine sulfoxide residues (Met-O), using respiratory chain electrons. Thus protects these proteins from oxidative-stress damage caused by reactive species of oxygen and chlorine generated by the host defense mechanisms. MsrPQ is essential for the maintenance of envelope integrity under bleach stress, rescuing a wide series of structurally unrelated periplasmic proteins from methionine oxidation. MsrQ provides electrons for reduction to the reductase catalytic subunit MsrP, using the quinone pool of the respiratory chain.</text>
</comment>
<keyword evidence="7" id="KW-0285">Flavoprotein</keyword>
<evidence type="ECO:0000313" key="9">
    <source>
        <dbReference type="EMBL" id="MFC2927454.1"/>
    </source>
</evidence>
<keyword evidence="7" id="KW-0349">Heme</keyword>
<evidence type="ECO:0000256" key="7">
    <source>
        <dbReference type="HAMAP-Rule" id="MF_01207"/>
    </source>
</evidence>
<dbReference type="PANTHER" id="PTHR36964:SF1">
    <property type="entry name" value="PROTEIN-METHIONINE-SULFOXIDE REDUCTASE HEME-BINDING SUBUNIT MSRQ"/>
    <property type="match status" value="1"/>
</dbReference>
<evidence type="ECO:0000256" key="5">
    <source>
        <dbReference type="ARBA" id="ARBA00023004"/>
    </source>
</evidence>
<evidence type="ECO:0000313" key="10">
    <source>
        <dbReference type="Proteomes" id="UP001595379"/>
    </source>
</evidence>
<comment type="subcellular location">
    <subcellularLocation>
        <location evidence="7">Cell membrane</location>
        <topology evidence="7">Multi-pass membrane protein</topology>
    </subcellularLocation>
    <subcellularLocation>
        <location evidence="1">Membrane</location>
        <topology evidence="1">Multi-pass membrane protein</topology>
    </subcellularLocation>
</comment>
<dbReference type="HAMAP" id="MF_01207">
    <property type="entry name" value="MsrQ"/>
    <property type="match status" value="1"/>
</dbReference>
<evidence type="ECO:0000256" key="4">
    <source>
        <dbReference type="ARBA" id="ARBA00022989"/>
    </source>
</evidence>
<keyword evidence="5 7" id="KW-0408">Iron</keyword>
<keyword evidence="7" id="KW-1003">Cell membrane</keyword>
<accession>A0ABV7A1F2</accession>
<proteinExistence type="inferred from homology"/>
<comment type="cofactor">
    <cofactor evidence="7">
        <name>heme b</name>
        <dbReference type="ChEBI" id="CHEBI:60344"/>
    </cofactor>
    <text evidence="7">Binds 1 heme b (iron(II)-protoporphyrin IX) group per subunit.</text>
</comment>
<comment type="cofactor">
    <cofactor evidence="7">
        <name>FMN</name>
        <dbReference type="ChEBI" id="CHEBI:58210"/>
    </cofactor>
    <text evidence="7">Binds 1 FMN per subunit.</text>
</comment>
<feature type="transmembrane region" description="Helical" evidence="7">
    <location>
        <begin position="163"/>
        <end position="181"/>
    </location>
</feature>
<feature type="transmembrane region" description="Helical" evidence="7">
    <location>
        <begin position="93"/>
        <end position="111"/>
    </location>
</feature>
<feature type="transmembrane region" description="Helical" evidence="7">
    <location>
        <begin position="131"/>
        <end position="151"/>
    </location>
</feature>
<dbReference type="InterPro" id="IPR022837">
    <property type="entry name" value="MsrQ-like"/>
</dbReference>